<organism evidence="2 3">
    <name type="scientific">Dreissena polymorpha</name>
    <name type="common">Zebra mussel</name>
    <name type="synonym">Mytilus polymorpha</name>
    <dbReference type="NCBI Taxonomy" id="45954"/>
    <lineage>
        <taxon>Eukaryota</taxon>
        <taxon>Metazoa</taxon>
        <taxon>Spiralia</taxon>
        <taxon>Lophotrochozoa</taxon>
        <taxon>Mollusca</taxon>
        <taxon>Bivalvia</taxon>
        <taxon>Autobranchia</taxon>
        <taxon>Heteroconchia</taxon>
        <taxon>Euheterodonta</taxon>
        <taxon>Imparidentia</taxon>
        <taxon>Neoheterodontei</taxon>
        <taxon>Myida</taxon>
        <taxon>Dreissenoidea</taxon>
        <taxon>Dreissenidae</taxon>
        <taxon>Dreissena</taxon>
    </lineage>
</organism>
<keyword evidence="3" id="KW-1185">Reference proteome</keyword>
<accession>A0A9D4F181</accession>
<evidence type="ECO:0000313" key="3">
    <source>
        <dbReference type="Proteomes" id="UP000828390"/>
    </source>
</evidence>
<reference evidence="2" key="2">
    <citation type="submission" date="2020-11" db="EMBL/GenBank/DDBJ databases">
        <authorList>
            <person name="McCartney M.A."/>
            <person name="Auch B."/>
            <person name="Kono T."/>
            <person name="Mallez S."/>
            <person name="Becker A."/>
            <person name="Gohl D.M."/>
            <person name="Silverstein K.A.T."/>
            <person name="Koren S."/>
            <person name="Bechman K.B."/>
            <person name="Herman A."/>
            <person name="Abrahante J.E."/>
            <person name="Garbe J."/>
        </authorList>
    </citation>
    <scope>NUCLEOTIDE SEQUENCE</scope>
    <source>
        <strain evidence="2">Duluth1</strain>
        <tissue evidence="2">Whole animal</tissue>
    </source>
</reference>
<evidence type="ECO:0000256" key="1">
    <source>
        <dbReference type="SAM" id="MobiDB-lite"/>
    </source>
</evidence>
<sequence>MSWHHCLQGNEAIYAMAPLPTRTKKASVLFDGKYEPSEPPQPSEPPKPSEPPEPSEPSDDSEDDEKEIDKVMDDDMSLCERATRYVSLLEQLHTNIVSQLASKKDTEEKVLPAQEELKTFILEQSLGQREFTERQSAQQQK</sequence>
<feature type="compositionally biased region" description="Acidic residues" evidence="1">
    <location>
        <begin position="56"/>
        <end position="66"/>
    </location>
</feature>
<dbReference type="EMBL" id="JAIWYP010000008">
    <property type="protein sequence ID" value="KAH3790525.1"/>
    <property type="molecule type" value="Genomic_DNA"/>
</dbReference>
<comment type="caution">
    <text evidence="2">The sequence shown here is derived from an EMBL/GenBank/DDBJ whole genome shotgun (WGS) entry which is preliminary data.</text>
</comment>
<proteinExistence type="predicted"/>
<gene>
    <name evidence="2" type="ORF">DPMN_168727</name>
</gene>
<reference evidence="2" key="1">
    <citation type="journal article" date="2019" name="bioRxiv">
        <title>The Genome of the Zebra Mussel, Dreissena polymorpha: A Resource for Invasive Species Research.</title>
        <authorList>
            <person name="McCartney M.A."/>
            <person name="Auch B."/>
            <person name="Kono T."/>
            <person name="Mallez S."/>
            <person name="Zhang Y."/>
            <person name="Obille A."/>
            <person name="Becker A."/>
            <person name="Abrahante J.E."/>
            <person name="Garbe J."/>
            <person name="Badalamenti J.P."/>
            <person name="Herman A."/>
            <person name="Mangelson H."/>
            <person name="Liachko I."/>
            <person name="Sullivan S."/>
            <person name="Sone E.D."/>
            <person name="Koren S."/>
            <person name="Silverstein K.A.T."/>
            <person name="Beckman K.B."/>
            <person name="Gohl D.M."/>
        </authorList>
    </citation>
    <scope>NUCLEOTIDE SEQUENCE</scope>
    <source>
        <strain evidence="2">Duluth1</strain>
        <tissue evidence="2">Whole animal</tissue>
    </source>
</reference>
<feature type="region of interest" description="Disordered" evidence="1">
    <location>
        <begin position="26"/>
        <end position="75"/>
    </location>
</feature>
<evidence type="ECO:0000313" key="2">
    <source>
        <dbReference type="EMBL" id="KAH3790525.1"/>
    </source>
</evidence>
<dbReference type="AlphaFoldDB" id="A0A9D4F181"/>
<dbReference type="Proteomes" id="UP000828390">
    <property type="component" value="Unassembled WGS sequence"/>
</dbReference>
<feature type="compositionally biased region" description="Pro residues" evidence="1">
    <location>
        <begin position="37"/>
        <end position="55"/>
    </location>
</feature>
<name>A0A9D4F181_DREPO</name>
<protein>
    <submittedName>
        <fullName evidence="2">Uncharacterized protein</fullName>
    </submittedName>
</protein>